<organism evidence="1 2">
    <name type="scientific">Desulfonema magnum</name>
    <dbReference type="NCBI Taxonomy" id="45655"/>
    <lineage>
        <taxon>Bacteria</taxon>
        <taxon>Pseudomonadati</taxon>
        <taxon>Thermodesulfobacteriota</taxon>
        <taxon>Desulfobacteria</taxon>
        <taxon>Desulfobacterales</taxon>
        <taxon>Desulfococcaceae</taxon>
        <taxon>Desulfonema</taxon>
    </lineage>
</organism>
<reference evidence="1" key="1">
    <citation type="journal article" date="2021" name="Microb. Physiol.">
        <title>Proteogenomic Insights into the Physiology of Marine, Sulfate-Reducing, Filamentous Desulfonema limicola and Desulfonema magnum.</title>
        <authorList>
            <person name="Schnaars V."/>
            <person name="Wohlbrand L."/>
            <person name="Scheve S."/>
            <person name="Hinrichs C."/>
            <person name="Reinhardt R."/>
            <person name="Rabus R."/>
        </authorList>
    </citation>
    <scope>NUCLEOTIDE SEQUENCE</scope>
    <source>
        <strain evidence="1">4be13</strain>
    </source>
</reference>
<gene>
    <name evidence="1" type="ORF">dnm_076190</name>
</gene>
<protein>
    <submittedName>
        <fullName evidence="1">Uncharacterized protein</fullName>
    </submittedName>
</protein>
<evidence type="ECO:0000313" key="1">
    <source>
        <dbReference type="EMBL" id="QTA91549.1"/>
    </source>
</evidence>
<evidence type="ECO:0000313" key="2">
    <source>
        <dbReference type="Proteomes" id="UP000663722"/>
    </source>
</evidence>
<dbReference type="EMBL" id="CP061800">
    <property type="protein sequence ID" value="QTA91549.1"/>
    <property type="molecule type" value="Genomic_DNA"/>
</dbReference>
<sequence length="66" mass="7317">MQFGKSLSFRSAKPAVWQIFVVPECQTCSLANFCRSGVPNLQFGTPDNFLSGFLLKRISDQIGFEG</sequence>
<name>A0A975BTM6_9BACT</name>
<proteinExistence type="predicted"/>
<dbReference type="Proteomes" id="UP000663722">
    <property type="component" value="Chromosome"/>
</dbReference>
<dbReference type="KEGG" id="dmm:dnm_076190"/>
<dbReference type="AlphaFoldDB" id="A0A975BTM6"/>
<keyword evidence="2" id="KW-1185">Reference proteome</keyword>
<accession>A0A975BTM6</accession>